<keyword evidence="2" id="KW-1133">Transmembrane helix</keyword>
<name>A0A9W7W1X5_9PEZI</name>
<protein>
    <submittedName>
        <fullName evidence="3">Uncharacterized protein</fullName>
    </submittedName>
</protein>
<dbReference type="AlphaFoldDB" id="A0A9W7W1X5"/>
<evidence type="ECO:0000256" key="1">
    <source>
        <dbReference type="SAM" id="MobiDB-lite"/>
    </source>
</evidence>
<feature type="transmembrane region" description="Helical" evidence="2">
    <location>
        <begin position="233"/>
        <end position="256"/>
    </location>
</feature>
<keyword evidence="2" id="KW-0472">Membrane</keyword>
<dbReference type="Proteomes" id="UP001138500">
    <property type="component" value="Unassembled WGS sequence"/>
</dbReference>
<feature type="compositionally biased region" description="Basic and acidic residues" evidence="1">
    <location>
        <begin position="95"/>
        <end position="135"/>
    </location>
</feature>
<accession>A0A9W7W1X5</accession>
<comment type="caution">
    <text evidence="3">The sequence shown here is derived from an EMBL/GenBank/DDBJ whole genome shotgun (WGS) entry which is preliminary data.</text>
</comment>
<evidence type="ECO:0000313" key="3">
    <source>
        <dbReference type="EMBL" id="KAH9827061.1"/>
    </source>
</evidence>
<feature type="region of interest" description="Disordered" evidence="1">
    <location>
        <begin position="41"/>
        <end position="192"/>
    </location>
</feature>
<feature type="compositionally biased region" description="Polar residues" evidence="1">
    <location>
        <begin position="47"/>
        <end position="64"/>
    </location>
</feature>
<proteinExistence type="predicted"/>
<reference evidence="3 4" key="2">
    <citation type="journal article" date="2021" name="Curr. Genet.">
        <title>Genetic response to nitrogen starvation in the aggressive Eucalyptus foliar pathogen Teratosphaeria destructans.</title>
        <authorList>
            <person name="Havenga M."/>
            <person name="Wingfield B.D."/>
            <person name="Wingfield M.J."/>
            <person name="Dreyer L.L."/>
            <person name="Roets F."/>
            <person name="Aylward J."/>
        </authorList>
    </citation>
    <scope>NUCLEOTIDE SEQUENCE [LARGE SCALE GENOMIC DNA]</scope>
    <source>
        <strain evidence="3">CMW44962</strain>
    </source>
</reference>
<gene>
    <name evidence="3" type="ORF">Tdes44962_MAKER09854</name>
</gene>
<evidence type="ECO:0000256" key="2">
    <source>
        <dbReference type="SAM" id="Phobius"/>
    </source>
</evidence>
<feature type="compositionally biased region" description="Polar residues" evidence="1">
    <location>
        <begin position="78"/>
        <end position="93"/>
    </location>
</feature>
<keyword evidence="4" id="KW-1185">Reference proteome</keyword>
<organism evidence="3 4">
    <name type="scientific">Teratosphaeria destructans</name>
    <dbReference type="NCBI Taxonomy" id="418781"/>
    <lineage>
        <taxon>Eukaryota</taxon>
        <taxon>Fungi</taxon>
        <taxon>Dikarya</taxon>
        <taxon>Ascomycota</taxon>
        <taxon>Pezizomycotina</taxon>
        <taxon>Dothideomycetes</taxon>
        <taxon>Dothideomycetidae</taxon>
        <taxon>Mycosphaerellales</taxon>
        <taxon>Teratosphaeriaceae</taxon>
        <taxon>Teratosphaeria</taxon>
    </lineage>
</organism>
<keyword evidence="2" id="KW-0812">Transmembrane</keyword>
<feature type="compositionally biased region" description="Basic and acidic residues" evidence="1">
    <location>
        <begin position="160"/>
        <end position="175"/>
    </location>
</feature>
<sequence>MSTDNPNLQPTDNVQTQQLTAESAAPDVNDLLKAWNSEGYADRFNSPARSNITDGDASGSTLGHHSSAARSPLPPQAPQVQTPMHSPVTSVVQQRRKEPLSPFDGVKRRSWEVDSSHAAGRREIEAQGKRDTAMEEKEEQEEEIGGGCSGGAGCSQGGGNERRGIQDCRFERDVGDGPQALDSPGEREGSTIREFEDEVQERLEDEGSEIQDHGDGLDKGAEYECECLTCGKMLLALGGFLVFLIIVFFPPWTWILRRAPHQPHHHPPLPSYATSSLPLSLSSQHHTITLFAHYRSLLDFSITACNQTPDSITTTLQEAQYQSLTLIHDVSSLSSFQHWDIEAWEVFATRTAELYIRFPFDLVPDQGCVQAVVASNAVLMDEQGVVASLREAALIGVDAL</sequence>
<dbReference type="EMBL" id="RIBY02001919">
    <property type="protein sequence ID" value="KAH9827061.1"/>
    <property type="molecule type" value="Genomic_DNA"/>
</dbReference>
<feature type="compositionally biased region" description="Gly residues" evidence="1">
    <location>
        <begin position="145"/>
        <end position="159"/>
    </location>
</feature>
<evidence type="ECO:0000313" key="4">
    <source>
        <dbReference type="Proteomes" id="UP001138500"/>
    </source>
</evidence>
<reference evidence="3 4" key="1">
    <citation type="journal article" date="2018" name="IMA Fungus">
        <title>IMA Genome-F 10: Nine draft genome sequences of Claviceps purpurea s.lat., including C. arundinis, C. humidiphila, and C. cf. spartinae, pseudomolecules for the pitch canker pathogen Fusarium circinatum, draft genome of Davidsoniella eucalypti, Grosmannia galeiformis, Quambalaria eucalypti, and Teratosphaeria destructans.</title>
        <authorList>
            <person name="Wingfield B.D."/>
            <person name="Liu M."/>
            <person name="Nguyen H.D."/>
            <person name="Lane F.A."/>
            <person name="Morgan S.W."/>
            <person name="De Vos L."/>
            <person name="Wilken P.M."/>
            <person name="Duong T.A."/>
            <person name="Aylward J."/>
            <person name="Coetzee M.P."/>
            <person name="Dadej K."/>
            <person name="De Beer Z.W."/>
            <person name="Findlay W."/>
            <person name="Havenga M."/>
            <person name="Kolarik M."/>
            <person name="Menzies J.G."/>
            <person name="Naidoo K."/>
            <person name="Pochopski O."/>
            <person name="Shoukouhi P."/>
            <person name="Santana Q.C."/>
            <person name="Seifert K.A."/>
            <person name="Soal N."/>
            <person name="Steenkamp E.T."/>
            <person name="Tatham C.T."/>
            <person name="van der Nest M.A."/>
            <person name="Wingfield M.J."/>
        </authorList>
    </citation>
    <scope>NUCLEOTIDE SEQUENCE [LARGE SCALE GENOMIC DNA]</scope>
    <source>
        <strain evidence="3">CMW44962</strain>
    </source>
</reference>